<dbReference type="Proteomes" id="UP000054549">
    <property type="component" value="Unassembled WGS sequence"/>
</dbReference>
<dbReference type="InParanoid" id="A0A0C2WEZ6"/>
<evidence type="ECO:0000313" key="1">
    <source>
        <dbReference type="EMBL" id="KIL59957.1"/>
    </source>
</evidence>
<gene>
    <name evidence="1" type="ORF">M378DRAFT_962955</name>
</gene>
<accession>A0A0C2WEZ6</accession>
<protein>
    <submittedName>
        <fullName evidence="1">Uncharacterized protein</fullName>
    </submittedName>
</protein>
<evidence type="ECO:0000313" key="2">
    <source>
        <dbReference type="Proteomes" id="UP000054549"/>
    </source>
</evidence>
<sequence>MCVDVQLGCGTGRQWRIGRRYDIGVKSLLSFMHGTKRHEWSSLRNSPYLSCFVVRYQKMRSFVLGLYITGLSREVVKGVE</sequence>
<keyword evidence="2" id="KW-1185">Reference proteome</keyword>
<proteinExistence type="predicted"/>
<dbReference type="AlphaFoldDB" id="A0A0C2WEZ6"/>
<organism evidence="1 2">
    <name type="scientific">Amanita muscaria (strain Koide BX008)</name>
    <dbReference type="NCBI Taxonomy" id="946122"/>
    <lineage>
        <taxon>Eukaryota</taxon>
        <taxon>Fungi</taxon>
        <taxon>Dikarya</taxon>
        <taxon>Basidiomycota</taxon>
        <taxon>Agaricomycotina</taxon>
        <taxon>Agaricomycetes</taxon>
        <taxon>Agaricomycetidae</taxon>
        <taxon>Agaricales</taxon>
        <taxon>Pluteineae</taxon>
        <taxon>Amanitaceae</taxon>
        <taxon>Amanita</taxon>
    </lineage>
</organism>
<reference evidence="1 2" key="1">
    <citation type="submission" date="2014-04" db="EMBL/GenBank/DDBJ databases">
        <title>Evolutionary Origins and Diversification of the Mycorrhizal Mutualists.</title>
        <authorList>
            <consortium name="DOE Joint Genome Institute"/>
            <consortium name="Mycorrhizal Genomics Consortium"/>
            <person name="Kohler A."/>
            <person name="Kuo A."/>
            <person name="Nagy L.G."/>
            <person name="Floudas D."/>
            <person name="Copeland A."/>
            <person name="Barry K.W."/>
            <person name="Cichocki N."/>
            <person name="Veneault-Fourrey C."/>
            <person name="LaButti K."/>
            <person name="Lindquist E.A."/>
            <person name="Lipzen A."/>
            <person name="Lundell T."/>
            <person name="Morin E."/>
            <person name="Murat C."/>
            <person name="Riley R."/>
            <person name="Ohm R."/>
            <person name="Sun H."/>
            <person name="Tunlid A."/>
            <person name="Henrissat B."/>
            <person name="Grigoriev I.V."/>
            <person name="Hibbett D.S."/>
            <person name="Martin F."/>
        </authorList>
    </citation>
    <scope>NUCLEOTIDE SEQUENCE [LARGE SCALE GENOMIC DNA]</scope>
    <source>
        <strain evidence="1 2">Koide BX008</strain>
    </source>
</reference>
<name>A0A0C2WEZ6_AMAMK</name>
<dbReference type="HOGENOM" id="CLU_2589240_0_0_1"/>
<dbReference type="EMBL" id="KN818307">
    <property type="protein sequence ID" value="KIL59957.1"/>
    <property type="molecule type" value="Genomic_DNA"/>
</dbReference>